<name>A0ABQ9FEW7_TEGGR</name>
<comment type="similarity">
    <text evidence="2 6">Belongs to the anoctamin family.</text>
</comment>
<evidence type="ECO:0000256" key="5">
    <source>
        <dbReference type="ARBA" id="ARBA00023136"/>
    </source>
</evidence>
<dbReference type="EMBL" id="JARBDR010000337">
    <property type="protein sequence ID" value="KAJ8315864.1"/>
    <property type="molecule type" value="Genomic_DNA"/>
</dbReference>
<comment type="caution">
    <text evidence="6">Lacks conserved residue(s) required for the propagation of feature annotation.</text>
</comment>
<evidence type="ECO:0000256" key="1">
    <source>
        <dbReference type="ARBA" id="ARBA00004141"/>
    </source>
</evidence>
<comment type="caution">
    <text evidence="8">The sequence shown here is derived from an EMBL/GenBank/DDBJ whole genome shotgun (WGS) entry which is preliminary data.</text>
</comment>
<evidence type="ECO:0000256" key="3">
    <source>
        <dbReference type="ARBA" id="ARBA00022692"/>
    </source>
</evidence>
<gene>
    <name evidence="8" type="ORF">KUTeg_008014</name>
</gene>
<evidence type="ECO:0000256" key="4">
    <source>
        <dbReference type="ARBA" id="ARBA00022989"/>
    </source>
</evidence>
<evidence type="ECO:0000259" key="7">
    <source>
        <dbReference type="Pfam" id="PF04547"/>
    </source>
</evidence>
<feature type="transmembrane region" description="Helical" evidence="6">
    <location>
        <begin position="166"/>
        <end position="187"/>
    </location>
</feature>
<keyword evidence="9" id="KW-1185">Reference proteome</keyword>
<dbReference type="Proteomes" id="UP001217089">
    <property type="component" value="Unassembled WGS sequence"/>
</dbReference>
<evidence type="ECO:0000313" key="9">
    <source>
        <dbReference type="Proteomes" id="UP001217089"/>
    </source>
</evidence>
<evidence type="ECO:0000313" key="8">
    <source>
        <dbReference type="EMBL" id="KAJ8315864.1"/>
    </source>
</evidence>
<feature type="domain" description="Anoctamin transmembrane" evidence="7">
    <location>
        <begin position="3"/>
        <end position="201"/>
    </location>
</feature>
<dbReference type="PANTHER" id="PTHR12308:SF84">
    <property type="entry name" value="ANOCTAMIN"/>
    <property type="match status" value="1"/>
</dbReference>
<keyword evidence="3 6" id="KW-0812">Transmembrane</keyword>
<dbReference type="PANTHER" id="PTHR12308">
    <property type="entry name" value="ANOCTAMIN"/>
    <property type="match status" value="1"/>
</dbReference>
<feature type="transmembrane region" description="Helical" evidence="6">
    <location>
        <begin position="54"/>
        <end position="78"/>
    </location>
</feature>
<reference evidence="8 9" key="1">
    <citation type="submission" date="2022-12" db="EMBL/GenBank/DDBJ databases">
        <title>Chromosome-level genome of Tegillarca granosa.</title>
        <authorList>
            <person name="Kim J."/>
        </authorList>
    </citation>
    <scope>NUCLEOTIDE SEQUENCE [LARGE SCALE GENOMIC DNA]</scope>
    <source>
        <strain evidence="8">Teg-2019</strain>
        <tissue evidence="8">Adductor muscle</tissue>
    </source>
</reference>
<dbReference type="InterPro" id="IPR049452">
    <property type="entry name" value="Anoctamin_TM"/>
</dbReference>
<proteinExistence type="inferred from homology"/>
<protein>
    <recommendedName>
        <fullName evidence="6">Anoctamin</fullName>
    </recommendedName>
</protein>
<evidence type="ECO:0000256" key="6">
    <source>
        <dbReference type="RuleBase" id="RU280814"/>
    </source>
</evidence>
<comment type="subcellular location">
    <subcellularLocation>
        <location evidence="1 6">Membrane</location>
        <topology evidence="1 6">Multi-pass membrane protein</topology>
    </subcellularLocation>
</comment>
<feature type="transmembrane region" description="Helical" evidence="6">
    <location>
        <begin position="6"/>
        <end position="30"/>
    </location>
</feature>
<accession>A0ABQ9FEW7</accession>
<dbReference type="Pfam" id="PF04547">
    <property type="entry name" value="Anoctamin"/>
    <property type="match status" value="1"/>
</dbReference>
<sequence length="233" mass="26382">MIVVVQYGFITIFVAAFPLAPLFALINNIIEIRLDAYKFVTQWKRPLAERAQDIGIWFGILRGISAIAVVSNAVIIAFTSEFIKKLVYMYGHNPNMTMHGYVNFSLSVFNVSDFQERSIPDANAMAKFEGGAGTETCRYRGFREPPGSPNQYEYTMAWWHVLAGRLAFIVVFENLVVFATWLIMYLIPDMPAAVKLQMLRENFLAKEALYSAETVKSSKKDQNGGENAQPLHY</sequence>
<keyword evidence="4 6" id="KW-1133">Transmembrane helix</keyword>
<keyword evidence="5 6" id="KW-0472">Membrane</keyword>
<evidence type="ECO:0000256" key="2">
    <source>
        <dbReference type="ARBA" id="ARBA00009671"/>
    </source>
</evidence>
<dbReference type="InterPro" id="IPR007632">
    <property type="entry name" value="Anoctamin"/>
</dbReference>
<organism evidence="8 9">
    <name type="scientific">Tegillarca granosa</name>
    <name type="common">Malaysian cockle</name>
    <name type="synonym">Anadara granosa</name>
    <dbReference type="NCBI Taxonomy" id="220873"/>
    <lineage>
        <taxon>Eukaryota</taxon>
        <taxon>Metazoa</taxon>
        <taxon>Spiralia</taxon>
        <taxon>Lophotrochozoa</taxon>
        <taxon>Mollusca</taxon>
        <taxon>Bivalvia</taxon>
        <taxon>Autobranchia</taxon>
        <taxon>Pteriomorphia</taxon>
        <taxon>Arcoida</taxon>
        <taxon>Arcoidea</taxon>
        <taxon>Arcidae</taxon>
        <taxon>Tegillarca</taxon>
    </lineage>
</organism>